<dbReference type="GO" id="GO:0004540">
    <property type="term" value="F:RNA nuclease activity"/>
    <property type="evidence" value="ECO:0007669"/>
    <property type="project" value="InterPro"/>
</dbReference>
<keyword evidence="2" id="KW-1185">Reference proteome</keyword>
<dbReference type="OMA" id="CSAADMN"/>
<dbReference type="Gramene" id="KZN08760">
    <property type="protein sequence ID" value="KZN08760"/>
    <property type="gene ID" value="DCAR_001416"/>
</dbReference>
<evidence type="ECO:0000313" key="2">
    <source>
        <dbReference type="Proteomes" id="UP000077755"/>
    </source>
</evidence>
<reference evidence="1" key="2">
    <citation type="submission" date="2022-03" db="EMBL/GenBank/DDBJ databases">
        <title>Draft title - Genomic analysis of global carrot germplasm unveils the trajectory of domestication and the origin of high carotenoid orange carrot.</title>
        <authorList>
            <person name="Iorizzo M."/>
            <person name="Ellison S."/>
            <person name="Senalik D."/>
            <person name="Macko-Podgorni A."/>
            <person name="Grzebelus D."/>
            <person name="Bostan H."/>
            <person name="Rolling W."/>
            <person name="Curaba J."/>
            <person name="Simon P."/>
        </authorList>
    </citation>
    <scope>NUCLEOTIDE SEQUENCE</scope>
    <source>
        <tissue evidence="1">Leaf</tissue>
    </source>
</reference>
<dbReference type="InterPro" id="IPR024768">
    <property type="entry name" value="Marf1"/>
</dbReference>
<dbReference type="KEGG" id="dcr:108223244"/>
<dbReference type="Proteomes" id="UP000077755">
    <property type="component" value="Chromosome 1"/>
</dbReference>
<accession>A0A166GB07</accession>
<dbReference type="GO" id="GO:0010468">
    <property type="term" value="P:regulation of gene expression"/>
    <property type="evidence" value="ECO:0007669"/>
    <property type="project" value="InterPro"/>
</dbReference>
<dbReference type="Pfam" id="PF12872">
    <property type="entry name" value="OST-HTH"/>
    <property type="match status" value="2"/>
</dbReference>
<dbReference type="Gene3D" id="3.30.420.610">
    <property type="entry name" value="LOTUS domain-like"/>
    <property type="match status" value="2"/>
</dbReference>
<reference evidence="1" key="1">
    <citation type="journal article" date="2016" name="Nat. Genet.">
        <title>A high-quality carrot genome assembly provides new insights into carotenoid accumulation and asterid genome evolution.</title>
        <authorList>
            <person name="Iorizzo M."/>
            <person name="Ellison S."/>
            <person name="Senalik D."/>
            <person name="Zeng P."/>
            <person name="Satapoomin P."/>
            <person name="Huang J."/>
            <person name="Bowman M."/>
            <person name="Iovene M."/>
            <person name="Sanseverino W."/>
            <person name="Cavagnaro P."/>
            <person name="Yildiz M."/>
            <person name="Macko-Podgorni A."/>
            <person name="Moranska E."/>
            <person name="Grzebelus E."/>
            <person name="Grzebelus D."/>
            <person name="Ashrafi H."/>
            <person name="Zheng Z."/>
            <person name="Cheng S."/>
            <person name="Spooner D."/>
            <person name="Van Deynze A."/>
            <person name="Simon P."/>
        </authorList>
    </citation>
    <scope>NUCLEOTIDE SEQUENCE</scope>
    <source>
        <tissue evidence="1">Leaf</tissue>
    </source>
</reference>
<dbReference type="PANTHER" id="PTHR14379">
    <property type="entry name" value="LIMKAIN B LKAP"/>
    <property type="match status" value="1"/>
</dbReference>
<dbReference type="InterPro" id="IPR025605">
    <property type="entry name" value="OST-HTH/LOTUS_dom"/>
</dbReference>
<dbReference type="CDD" id="cd08824">
    <property type="entry name" value="LOTUS"/>
    <property type="match status" value="1"/>
</dbReference>
<dbReference type="OrthoDB" id="549353at2759"/>
<protein>
    <submittedName>
        <fullName evidence="1">Uncharacterized protein</fullName>
    </submittedName>
</protein>
<dbReference type="CDD" id="cd10910">
    <property type="entry name" value="PIN_limkain_b1_N_like"/>
    <property type="match status" value="1"/>
</dbReference>
<proteinExistence type="predicted"/>
<dbReference type="Pfam" id="PF01936">
    <property type="entry name" value="NYN"/>
    <property type="match status" value="1"/>
</dbReference>
<dbReference type="InterPro" id="IPR041966">
    <property type="entry name" value="LOTUS-like"/>
</dbReference>
<name>A0A166GB07_DAUCS</name>
<dbReference type="PANTHER" id="PTHR14379:SF6">
    <property type="entry name" value="EMB|CAB71880.1"/>
    <property type="match status" value="1"/>
</dbReference>
<evidence type="ECO:0000313" key="1">
    <source>
        <dbReference type="EMBL" id="WOG82191.1"/>
    </source>
</evidence>
<organism evidence="1 2">
    <name type="scientific">Daucus carota subsp. sativus</name>
    <name type="common">Carrot</name>
    <dbReference type="NCBI Taxonomy" id="79200"/>
    <lineage>
        <taxon>Eukaryota</taxon>
        <taxon>Viridiplantae</taxon>
        <taxon>Streptophyta</taxon>
        <taxon>Embryophyta</taxon>
        <taxon>Tracheophyta</taxon>
        <taxon>Spermatophyta</taxon>
        <taxon>Magnoliopsida</taxon>
        <taxon>eudicotyledons</taxon>
        <taxon>Gunneridae</taxon>
        <taxon>Pentapetalae</taxon>
        <taxon>asterids</taxon>
        <taxon>campanulids</taxon>
        <taxon>Apiales</taxon>
        <taxon>Apiaceae</taxon>
        <taxon>Apioideae</taxon>
        <taxon>Scandiceae</taxon>
        <taxon>Daucinae</taxon>
        <taxon>Daucus</taxon>
        <taxon>Daucus sect. Daucus</taxon>
    </lineage>
</organism>
<dbReference type="GO" id="GO:0005777">
    <property type="term" value="C:peroxisome"/>
    <property type="evidence" value="ECO:0007669"/>
    <property type="project" value="InterPro"/>
</dbReference>
<dbReference type="InterPro" id="IPR021139">
    <property type="entry name" value="NYN"/>
</dbReference>
<dbReference type="AlphaFoldDB" id="A0A166GB07"/>
<dbReference type="PROSITE" id="PS51644">
    <property type="entry name" value="HTH_OST"/>
    <property type="match status" value="2"/>
</dbReference>
<sequence length="970" mass="108883">MQPLHPKSLVCLSKLDLLTFSRIPRSPFFRISQFSSTPSPQFHSHSHYPSRRYEEESRLLRVSVWWDIENCTLPAGTNVFRVAQNLTAAVRRNGIKGPVQITAFGDVMQLSRSNQEALSSTGINLTHVPRGGKSSADRSLLVDLMYWVSQNPPPAHLFLISTDGDFANILHRLRLSNYNILLSSSENAPVVLRSAASIMWLWKSLLKGEDLDGKHFNQPPDGPYGSWYGHYKLPLDNPVAVTAQPVARADGLSDAEPKLRPVPKTVVKQIRDVVNLYPEGISITDLHSELGKNNVPLDKDWYGYKEFSCFILSNSHILKIQSWGESQLSVRSIAPTGEGILGIHAETVTNDKDLKKNIPENINYSESSSSRVEDKTSFPISSNANVKEPIRNLKESRKQVKESVKQVLVTSPLVEKVNGTEIIKENLMKSEELKNVEGPQEVVPNPPLVAENEKCAEVSMSNLEGQSPDSKIGFLRTIWGKWLHGENTASANKNVEPEDLTTLNEDNKRIEDMKKECVESTCQCIDAIQRSPKVSATEQTIIDENGATSCETTRGPGILNKMIRWWRGPESDNSTKLSSDNVTTTKVDDNEQGVFTNSFWDDMVAFLQTSSGSNLVMRSKSRKEMAWNLQNQGPAVLRYIIDYDCVRLVDLLISEKKWVEENPSQKYPFKLNLSFESEFNKLNGVKKISVDTQSQAESEKLPADGENTNVPPAVQEKPINPRAQIIQDCQKLVDYIVKTYPEGYHIRCFKNLFLQRYGYSLDVNKLGYLNLRSLLQIMVGVKIDASHIKPDIRLSKVMKFFDQKNTSSSVPVSKSVKSRNLDFPWEELGPVCHDSSKRNEMERSSRIKKEAVIRPVDHNYDTLSDDEFSNTEAENSYLSGLKGQEQPRKIVKHNSLLEILDTWHNGKEDNNARSLLIDVNDMVNDGSRKGRGGNFGQKPQSGKSYSFVADQGRGGLMKSGESAAESRVPT</sequence>
<dbReference type="EMBL" id="CP093343">
    <property type="protein sequence ID" value="WOG82191.1"/>
    <property type="molecule type" value="Genomic_DNA"/>
</dbReference>
<dbReference type="Gene3D" id="3.40.50.1010">
    <property type="entry name" value="5'-nuclease"/>
    <property type="match status" value="1"/>
</dbReference>
<gene>
    <name evidence="1" type="ORF">DCAR_0101353</name>
</gene>